<comment type="similarity">
    <text evidence="1">Belongs to the phage and mitochondrial RNA polymerase family.</text>
</comment>
<evidence type="ECO:0000256" key="1">
    <source>
        <dbReference type="ARBA" id="ARBA00009493"/>
    </source>
</evidence>
<evidence type="ECO:0000256" key="6">
    <source>
        <dbReference type="ARBA" id="ARBA00023163"/>
    </source>
</evidence>
<keyword evidence="4" id="KW-0808">Transferase</keyword>
<evidence type="ECO:0000256" key="3">
    <source>
        <dbReference type="ARBA" id="ARBA00022478"/>
    </source>
</evidence>
<evidence type="ECO:0000256" key="4">
    <source>
        <dbReference type="ARBA" id="ARBA00022679"/>
    </source>
</evidence>
<evidence type="ECO:0000256" key="2">
    <source>
        <dbReference type="ARBA" id="ARBA00012418"/>
    </source>
</evidence>
<dbReference type="AlphaFoldDB" id="A0A4S8KMB6"/>
<dbReference type="Proteomes" id="UP000297245">
    <property type="component" value="Unassembled WGS sequence"/>
</dbReference>
<evidence type="ECO:0000256" key="7">
    <source>
        <dbReference type="ARBA" id="ARBA00048552"/>
    </source>
</evidence>
<dbReference type="InterPro" id="IPR002092">
    <property type="entry name" value="DNA-dir_Rpol_phage-type"/>
</dbReference>
<accession>A0A4S8KMB6</accession>
<dbReference type="OrthoDB" id="276422at2759"/>
<dbReference type="EC" id="2.7.7.6" evidence="2"/>
<dbReference type="GO" id="GO:0006390">
    <property type="term" value="P:mitochondrial transcription"/>
    <property type="evidence" value="ECO:0007669"/>
    <property type="project" value="TreeGrafter"/>
</dbReference>
<dbReference type="SUPFAM" id="SSF56672">
    <property type="entry name" value="DNA/RNA polymerases"/>
    <property type="match status" value="1"/>
</dbReference>
<keyword evidence="6" id="KW-0804">Transcription</keyword>
<dbReference type="InterPro" id="IPR046950">
    <property type="entry name" value="DNA-dir_Rpol_C_phage-type"/>
</dbReference>
<dbReference type="InterPro" id="IPR043502">
    <property type="entry name" value="DNA/RNA_pol_sf"/>
</dbReference>
<evidence type="ECO:0000259" key="8">
    <source>
        <dbReference type="Pfam" id="PF00940"/>
    </source>
</evidence>
<name>A0A4S8KMB6_DENBC</name>
<dbReference type="Gene3D" id="1.10.150.20">
    <property type="entry name" value="5' to 3' exonuclease, C-terminal subdomain"/>
    <property type="match status" value="1"/>
</dbReference>
<sequence>MELTKALDSPDPLKFESCFPVHQDGTCNGLPHYAALGGDSRGAAQVNLAAGDRPSDVYTYVGKMAEKTIDADVEKGEKYAMLLQGKITRLHSISSHKLYPSITFSSFYIPDAPRSSPLTSLLTPLIGLLSLTTYPIPSSCYRIFYSHYHHAHLHACTH</sequence>
<dbReference type="Pfam" id="PF00940">
    <property type="entry name" value="RNA_pol"/>
    <property type="match status" value="1"/>
</dbReference>
<keyword evidence="5" id="KW-0548">Nucleotidyltransferase</keyword>
<evidence type="ECO:0000313" key="10">
    <source>
        <dbReference type="Proteomes" id="UP000297245"/>
    </source>
</evidence>
<evidence type="ECO:0000313" key="9">
    <source>
        <dbReference type="EMBL" id="THU76679.1"/>
    </source>
</evidence>
<protein>
    <recommendedName>
        <fullName evidence="2">DNA-directed RNA polymerase</fullName>
        <ecNumber evidence="2">2.7.7.6</ecNumber>
    </recommendedName>
</protein>
<keyword evidence="3" id="KW-0240">DNA-directed RNA polymerase</keyword>
<keyword evidence="10" id="KW-1185">Reference proteome</keyword>
<proteinExistence type="inferred from homology"/>
<reference evidence="9 10" key="1">
    <citation type="journal article" date="2019" name="Nat. Ecol. Evol.">
        <title>Megaphylogeny resolves global patterns of mushroom evolution.</title>
        <authorList>
            <person name="Varga T."/>
            <person name="Krizsan K."/>
            <person name="Foldi C."/>
            <person name="Dima B."/>
            <person name="Sanchez-Garcia M."/>
            <person name="Sanchez-Ramirez S."/>
            <person name="Szollosi G.J."/>
            <person name="Szarkandi J.G."/>
            <person name="Papp V."/>
            <person name="Albert L."/>
            <person name="Andreopoulos W."/>
            <person name="Angelini C."/>
            <person name="Antonin V."/>
            <person name="Barry K.W."/>
            <person name="Bougher N.L."/>
            <person name="Buchanan P."/>
            <person name="Buyck B."/>
            <person name="Bense V."/>
            <person name="Catcheside P."/>
            <person name="Chovatia M."/>
            <person name="Cooper J."/>
            <person name="Damon W."/>
            <person name="Desjardin D."/>
            <person name="Finy P."/>
            <person name="Geml J."/>
            <person name="Haridas S."/>
            <person name="Hughes K."/>
            <person name="Justo A."/>
            <person name="Karasinski D."/>
            <person name="Kautmanova I."/>
            <person name="Kiss B."/>
            <person name="Kocsube S."/>
            <person name="Kotiranta H."/>
            <person name="LaButti K.M."/>
            <person name="Lechner B.E."/>
            <person name="Liimatainen K."/>
            <person name="Lipzen A."/>
            <person name="Lukacs Z."/>
            <person name="Mihaltcheva S."/>
            <person name="Morgado L.N."/>
            <person name="Niskanen T."/>
            <person name="Noordeloos M.E."/>
            <person name="Ohm R.A."/>
            <person name="Ortiz-Santana B."/>
            <person name="Ovrebo C."/>
            <person name="Racz N."/>
            <person name="Riley R."/>
            <person name="Savchenko A."/>
            <person name="Shiryaev A."/>
            <person name="Soop K."/>
            <person name="Spirin V."/>
            <person name="Szebenyi C."/>
            <person name="Tomsovsky M."/>
            <person name="Tulloss R.E."/>
            <person name="Uehling J."/>
            <person name="Grigoriev I.V."/>
            <person name="Vagvolgyi C."/>
            <person name="Papp T."/>
            <person name="Martin F.M."/>
            <person name="Miettinen O."/>
            <person name="Hibbett D.S."/>
            <person name="Nagy L.G."/>
        </authorList>
    </citation>
    <scope>NUCLEOTIDE SEQUENCE [LARGE SCALE GENOMIC DNA]</scope>
    <source>
        <strain evidence="9 10">CBS 962.96</strain>
    </source>
</reference>
<organism evidence="9 10">
    <name type="scientific">Dendrothele bispora (strain CBS 962.96)</name>
    <dbReference type="NCBI Taxonomy" id="1314807"/>
    <lineage>
        <taxon>Eukaryota</taxon>
        <taxon>Fungi</taxon>
        <taxon>Dikarya</taxon>
        <taxon>Basidiomycota</taxon>
        <taxon>Agaricomycotina</taxon>
        <taxon>Agaricomycetes</taxon>
        <taxon>Agaricomycetidae</taxon>
        <taxon>Agaricales</taxon>
        <taxon>Agaricales incertae sedis</taxon>
        <taxon>Dendrothele</taxon>
    </lineage>
</organism>
<dbReference type="EMBL" id="ML180763">
    <property type="protein sequence ID" value="THU76679.1"/>
    <property type="molecule type" value="Genomic_DNA"/>
</dbReference>
<dbReference type="GO" id="GO:0034245">
    <property type="term" value="C:mitochondrial DNA-directed RNA polymerase complex"/>
    <property type="evidence" value="ECO:0007669"/>
    <property type="project" value="TreeGrafter"/>
</dbReference>
<dbReference type="PANTHER" id="PTHR10102:SF0">
    <property type="entry name" value="DNA-DIRECTED RNA POLYMERASE, MITOCHONDRIAL"/>
    <property type="match status" value="1"/>
</dbReference>
<evidence type="ECO:0000256" key="5">
    <source>
        <dbReference type="ARBA" id="ARBA00022695"/>
    </source>
</evidence>
<feature type="domain" description="DNA-directed RNA polymerase C-terminal" evidence="8">
    <location>
        <begin position="1"/>
        <end position="89"/>
    </location>
</feature>
<gene>
    <name evidence="9" type="ORF">K435DRAFT_140273</name>
</gene>
<dbReference type="PANTHER" id="PTHR10102">
    <property type="entry name" value="DNA-DIRECTED RNA POLYMERASE, MITOCHONDRIAL"/>
    <property type="match status" value="1"/>
</dbReference>
<comment type="catalytic activity">
    <reaction evidence="7">
        <text>RNA(n) + a ribonucleoside 5'-triphosphate = RNA(n+1) + diphosphate</text>
        <dbReference type="Rhea" id="RHEA:21248"/>
        <dbReference type="Rhea" id="RHEA-COMP:14527"/>
        <dbReference type="Rhea" id="RHEA-COMP:17342"/>
        <dbReference type="ChEBI" id="CHEBI:33019"/>
        <dbReference type="ChEBI" id="CHEBI:61557"/>
        <dbReference type="ChEBI" id="CHEBI:140395"/>
        <dbReference type="EC" id="2.7.7.6"/>
    </reaction>
</comment>
<dbReference type="GO" id="GO:0003899">
    <property type="term" value="F:DNA-directed RNA polymerase activity"/>
    <property type="evidence" value="ECO:0007669"/>
    <property type="project" value="UniProtKB-EC"/>
</dbReference>
<dbReference type="GO" id="GO:0001018">
    <property type="term" value="F:mitochondrial promoter sequence-specific DNA binding"/>
    <property type="evidence" value="ECO:0007669"/>
    <property type="project" value="TreeGrafter"/>
</dbReference>